<keyword evidence="2" id="KW-1185">Reference proteome</keyword>
<dbReference type="AlphaFoldDB" id="M1Z0K6"/>
<gene>
    <name evidence="1" type="ORF">NITGR_720005</name>
</gene>
<sequence length="36" mass="4136">MKVKMALPNKIHQLFLASFGRAKWGKYDLTQAVDKT</sequence>
<dbReference type="Proteomes" id="UP000011704">
    <property type="component" value="Unassembled WGS sequence"/>
</dbReference>
<reference evidence="1 2" key="1">
    <citation type="journal article" date="2013" name="Front. Microbiol.">
        <title>The genome of Nitrospina gracilis illuminates the metabolism and evolution of the major marine nitrite oxidizer.</title>
        <authorList>
            <person name="Luecker S."/>
            <person name="Nowka B."/>
            <person name="Rattei T."/>
            <person name="Spieck E."/>
            <person name="and Daims H."/>
        </authorList>
    </citation>
    <scope>NUCLEOTIDE SEQUENCE [LARGE SCALE GENOMIC DNA]</scope>
    <source>
        <strain evidence="1 2">3/211</strain>
    </source>
</reference>
<dbReference type="HOGENOM" id="CLU_3357298_0_0_0"/>
<organism evidence="1 2">
    <name type="scientific">Nitrospina gracilis (strain 3/211)</name>
    <dbReference type="NCBI Taxonomy" id="1266370"/>
    <lineage>
        <taxon>Bacteria</taxon>
        <taxon>Pseudomonadati</taxon>
        <taxon>Nitrospinota/Tectimicrobiota group</taxon>
        <taxon>Nitrospinota</taxon>
        <taxon>Nitrospinia</taxon>
        <taxon>Nitrospinales</taxon>
        <taxon>Nitrospinaceae</taxon>
        <taxon>Nitrospina</taxon>
    </lineage>
</organism>
<evidence type="ECO:0000313" key="1">
    <source>
        <dbReference type="EMBL" id="CCQ91512.1"/>
    </source>
</evidence>
<dbReference type="InParanoid" id="M1Z0K6"/>
<evidence type="ECO:0000313" key="2">
    <source>
        <dbReference type="Proteomes" id="UP000011704"/>
    </source>
</evidence>
<dbReference type="STRING" id="1266370.NITGR_720005"/>
<protein>
    <submittedName>
        <fullName evidence="1">Uncharacterized protein</fullName>
    </submittedName>
</protein>
<accession>M1Z0K6</accession>
<comment type="caution">
    <text evidence="1">The sequence shown here is derived from an EMBL/GenBank/DDBJ whole genome shotgun (WGS) entry which is preliminary data.</text>
</comment>
<proteinExistence type="predicted"/>
<dbReference type="EMBL" id="CAQJ01000080">
    <property type="protein sequence ID" value="CCQ91512.1"/>
    <property type="molecule type" value="Genomic_DNA"/>
</dbReference>
<name>M1Z0K6_NITG3</name>